<dbReference type="InterPro" id="IPR007159">
    <property type="entry name" value="SpoVT-AbrB_dom"/>
</dbReference>
<dbReference type="EMBL" id="DYTV01000012">
    <property type="protein sequence ID" value="HJH10310.1"/>
    <property type="molecule type" value="Genomic_DNA"/>
</dbReference>
<dbReference type="Gene3D" id="3.40.1550.20">
    <property type="entry name" value="Transcriptional regulator MraZ domain"/>
    <property type="match status" value="1"/>
</dbReference>
<dbReference type="Proteomes" id="UP000700212">
    <property type="component" value="Unassembled WGS sequence"/>
</dbReference>
<comment type="subcellular location">
    <subcellularLocation>
        <location evidence="7">Cytoplasm</location>
        <location evidence="7">Nucleoid</location>
    </subcellularLocation>
</comment>
<evidence type="ECO:0000256" key="6">
    <source>
        <dbReference type="ARBA" id="ARBA00023163"/>
    </source>
</evidence>
<keyword evidence="6 7" id="KW-0804">Transcription</keyword>
<dbReference type="GO" id="GO:0000976">
    <property type="term" value="F:transcription cis-regulatory region binding"/>
    <property type="evidence" value="ECO:0007669"/>
    <property type="project" value="TreeGrafter"/>
</dbReference>
<name>A0A921T3W7_9BACL</name>
<feature type="domain" description="SpoVT-AbrB" evidence="8">
    <location>
        <begin position="5"/>
        <end position="47"/>
    </location>
</feature>
<dbReference type="PROSITE" id="PS51740">
    <property type="entry name" value="SPOVT_ABRB"/>
    <property type="match status" value="2"/>
</dbReference>
<evidence type="ECO:0000256" key="4">
    <source>
        <dbReference type="ARBA" id="ARBA00023015"/>
    </source>
</evidence>
<dbReference type="GO" id="GO:0009295">
    <property type="term" value="C:nucleoid"/>
    <property type="evidence" value="ECO:0007669"/>
    <property type="project" value="UniProtKB-SubCell"/>
</dbReference>
<dbReference type="InterPro" id="IPR035642">
    <property type="entry name" value="MraZ_N"/>
</dbReference>
<dbReference type="InterPro" id="IPR035644">
    <property type="entry name" value="MraZ_C"/>
</dbReference>
<dbReference type="CDD" id="cd16321">
    <property type="entry name" value="MraZ_C"/>
    <property type="match status" value="1"/>
</dbReference>
<organism evidence="9 10">
    <name type="scientific">Metalysinibacillus jejuensis</name>
    <dbReference type="NCBI Taxonomy" id="914327"/>
    <lineage>
        <taxon>Bacteria</taxon>
        <taxon>Bacillati</taxon>
        <taxon>Bacillota</taxon>
        <taxon>Bacilli</taxon>
        <taxon>Bacillales</taxon>
        <taxon>Caryophanaceae</taxon>
        <taxon>Metalysinibacillus</taxon>
    </lineage>
</organism>
<evidence type="ECO:0000313" key="10">
    <source>
        <dbReference type="Proteomes" id="UP000700212"/>
    </source>
</evidence>
<dbReference type="GO" id="GO:2000143">
    <property type="term" value="P:negative regulation of DNA-templated transcription initiation"/>
    <property type="evidence" value="ECO:0007669"/>
    <property type="project" value="TreeGrafter"/>
</dbReference>
<reference evidence="9" key="1">
    <citation type="journal article" date="2021" name="PeerJ">
        <title>Extensive microbial diversity within the chicken gut microbiome revealed by metagenomics and culture.</title>
        <authorList>
            <person name="Gilroy R."/>
            <person name="Ravi A."/>
            <person name="Getino M."/>
            <person name="Pursley I."/>
            <person name="Horton D.L."/>
            <person name="Alikhan N.F."/>
            <person name="Baker D."/>
            <person name="Gharbi K."/>
            <person name="Hall N."/>
            <person name="Watson M."/>
            <person name="Adriaenssens E.M."/>
            <person name="Foster-Nyarko E."/>
            <person name="Jarju S."/>
            <person name="Secka A."/>
            <person name="Antonio M."/>
            <person name="Oren A."/>
            <person name="Chaudhuri R.R."/>
            <person name="La Ragione R."/>
            <person name="Hildebrand F."/>
            <person name="Pallen M.J."/>
        </authorList>
    </citation>
    <scope>NUCLEOTIDE SEQUENCE</scope>
    <source>
        <strain evidence="9">CHK160-4876</strain>
    </source>
</reference>
<accession>A0A921T3W7</accession>
<dbReference type="NCBIfam" id="TIGR00242">
    <property type="entry name" value="division/cell wall cluster transcriptional repressor MraZ"/>
    <property type="match status" value="1"/>
</dbReference>
<dbReference type="HAMAP" id="MF_01008">
    <property type="entry name" value="MraZ"/>
    <property type="match status" value="1"/>
</dbReference>
<sequence>MFIGEYEHTLDNKGRMTVPVKFRAALGDTFMMTRGLDQCLFIYTLTDWQQVVKKLKQLPMTQKNVRAFTRLFFSGATELSLDKQGRVNIPEKLLLYAQLTKACTIIGVDTRIEIWSTSHWQEYYAFTSTQLTTFAEDILQID</sequence>
<dbReference type="PANTHER" id="PTHR34701:SF1">
    <property type="entry name" value="TRANSCRIPTIONAL REGULATOR MRAZ"/>
    <property type="match status" value="1"/>
</dbReference>
<dbReference type="CDD" id="cd16320">
    <property type="entry name" value="MraZ_N"/>
    <property type="match status" value="1"/>
</dbReference>
<dbReference type="FunFam" id="3.40.1550.20:FF:000002">
    <property type="entry name" value="Transcriptional regulator MraZ"/>
    <property type="match status" value="1"/>
</dbReference>
<evidence type="ECO:0000256" key="5">
    <source>
        <dbReference type="ARBA" id="ARBA00023125"/>
    </source>
</evidence>
<dbReference type="PANTHER" id="PTHR34701">
    <property type="entry name" value="TRANSCRIPTIONAL REGULATOR MRAZ"/>
    <property type="match status" value="1"/>
</dbReference>
<dbReference type="Pfam" id="PF02381">
    <property type="entry name" value="MraZ"/>
    <property type="match status" value="2"/>
</dbReference>
<dbReference type="InterPro" id="IPR037914">
    <property type="entry name" value="SpoVT-AbrB_sf"/>
</dbReference>
<comment type="caution">
    <text evidence="9">The sequence shown here is derived from an EMBL/GenBank/DDBJ whole genome shotgun (WGS) entry which is preliminary data.</text>
</comment>
<evidence type="ECO:0000256" key="7">
    <source>
        <dbReference type="HAMAP-Rule" id="MF_01008"/>
    </source>
</evidence>
<keyword evidence="4 7" id="KW-0805">Transcription regulation</keyword>
<keyword evidence="5 7" id="KW-0238">DNA-binding</keyword>
<protein>
    <recommendedName>
        <fullName evidence="1 7">Transcriptional regulator MraZ</fullName>
    </recommendedName>
</protein>
<feature type="domain" description="SpoVT-AbrB" evidence="8">
    <location>
        <begin position="76"/>
        <end position="119"/>
    </location>
</feature>
<dbReference type="SUPFAM" id="SSF89447">
    <property type="entry name" value="AbrB/MazE/MraZ-like"/>
    <property type="match status" value="1"/>
</dbReference>
<evidence type="ECO:0000259" key="8">
    <source>
        <dbReference type="PROSITE" id="PS51740"/>
    </source>
</evidence>
<keyword evidence="2 7" id="KW-0963">Cytoplasm</keyword>
<comment type="subunit">
    <text evidence="7">Forms oligomers.</text>
</comment>
<dbReference type="InterPro" id="IPR038619">
    <property type="entry name" value="MraZ_sf"/>
</dbReference>
<reference evidence="9" key="2">
    <citation type="submission" date="2021-09" db="EMBL/GenBank/DDBJ databases">
        <authorList>
            <person name="Gilroy R."/>
        </authorList>
    </citation>
    <scope>NUCLEOTIDE SEQUENCE</scope>
    <source>
        <strain evidence="9">CHK160-4876</strain>
    </source>
</reference>
<evidence type="ECO:0000313" key="9">
    <source>
        <dbReference type="EMBL" id="HJH10310.1"/>
    </source>
</evidence>
<evidence type="ECO:0000256" key="1">
    <source>
        <dbReference type="ARBA" id="ARBA00013860"/>
    </source>
</evidence>
<gene>
    <name evidence="7 9" type="primary">mraZ</name>
    <name evidence="9" type="ORF">K8V30_01230</name>
</gene>
<dbReference type="AlphaFoldDB" id="A0A921T3W7"/>
<evidence type="ECO:0000256" key="2">
    <source>
        <dbReference type="ARBA" id="ARBA00022490"/>
    </source>
</evidence>
<dbReference type="GO" id="GO:0005737">
    <property type="term" value="C:cytoplasm"/>
    <property type="evidence" value="ECO:0007669"/>
    <property type="project" value="UniProtKB-UniRule"/>
</dbReference>
<dbReference type="InterPro" id="IPR020603">
    <property type="entry name" value="MraZ_dom"/>
</dbReference>
<keyword evidence="3" id="KW-0677">Repeat</keyword>
<evidence type="ECO:0000256" key="3">
    <source>
        <dbReference type="ARBA" id="ARBA00022737"/>
    </source>
</evidence>
<dbReference type="InterPro" id="IPR003444">
    <property type="entry name" value="MraZ"/>
</dbReference>
<comment type="similarity">
    <text evidence="7">Belongs to the MraZ family.</text>
</comment>
<dbReference type="GO" id="GO:0003700">
    <property type="term" value="F:DNA-binding transcription factor activity"/>
    <property type="evidence" value="ECO:0007669"/>
    <property type="project" value="UniProtKB-UniRule"/>
</dbReference>
<proteinExistence type="inferred from homology"/>